<dbReference type="SUPFAM" id="SSF52540">
    <property type="entry name" value="P-loop containing nucleoside triphosphate hydrolases"/>
    <property type="match status" value="1"/>
</dbReference>
<evidence type="ECO:0000256" key="2">
    <source>
        <dbReference type="ARBA" id="ARBA00022679"/>
    </source>
</evidence>
<evidence type="ECO:0000313" key="5">
    <source>
        <dbReference type="EMBL" id="NNU16459.1"/>
    </source>
</evidence>
<keyword evidence="6" id="KW-1185">Reference proteome</keyword>
<proteinExistence type="inferred from homology"/>
<dbReference type="PANTHER" id="PTHR34383">
    <property type="entry name" value="POLYPHOSPHATE:AMP PHOSPHOTRANSFERASE-RELATED"/>
    <property type="match status" value="1"/>
</dbReference>
<comment type="similarity">
    <text evidence="1">Belongs to the polyphosphate kinase 2 (PPK2) family. Class I subfamily.</text>
</comment>
<dbReference type="GO" id="GO:0006797">
    <property type="term" value="P:polyphosphate metabolic process"/>
    <property type="evidence" value="ECO:0007669"/>
    <property type="project" value="InterPro"/>
</dbReference>
<gene>
    <name evidence="5" type="ORF">HK107_09020</name>
</gene>
<dbReference type="InterPro" id="IPR016898">
    <property type="entry name" value="Polyphosphate_phosphotransfera"/>
</dbReference>
<accession>A0A7Y3RLZ7</accession>
<reference evidence="5 6" key="1">
    <citation type="submission" date="2020-05" db="EMBL/GenBank/DDBJ databases">
        <title>Parvularcula mediterraneae sp. nov., isolated from polypropylene straw from shallow seawater of the seashore of Laganas in Zakynthos island, Greece.</title>
        <authorList>
            <person name="Szabo I."/>
            <person name="Al-Omari J."/>
            <person name="Rado J."/>
            <person name="Szerdahelyi G.S."/>
        </authorList>
    </citation>
    <scope>NUCLEOTIDE SEQUENCE [LARGE SCALE GENOMIC DNA]</scope>
    <source>
        <strain evidence="5 6">ZS-1/3</strain>
    </source>
</reference>
<keyword evidence="3 5" id="KW-0418">Kinase</keyword>
<evidence type="ECO:0000259" key="4">
    <source>
        <dbReference type="Pfam" id="PF03976"/>
    </source>
</evidence>
<organism evidence="5 6">
    <name type="scientific">Parvularcula mediterranea</name>
    <dbReference type="NCBI Taxonomy" id="2732508"/>
    <lineage>
        <taxon>Bacteria</taxon>
        <taxon>Pseudomonadati</taxon>
        <taxon>Pseudomonadota</taxon>
        <taxon>Alphaproteobacteria</taxon>
        <taxon>Parvularculales</taxon>
        <taxon>Parvularculaceae</taxon>
        <taxon>Parvularcula</taxon>
    </lineage>
</organism>
<evidence type="ECO:0000313" key="6">
    <source>
        <dbReference type="Proteomes" id="UP000536835"/>
    </source>
</evidence>
<sequence length="277" mass="31465">MGTEQPSFKQVRKRIMAVPGDDFDLRDHPARDETLFELKEDAVASAEADAFAIDELQDRLYAEGKRALLVVLQGMDTAGKSGTIKSVFRATSPMGMTVKAFKKPSSSELARDYLWRVHDAVPPKGFIGIFDRSHYEDVLVARVRKLAPKDAIAERYEQINAFEKLLVETGTTIVKCMLNVSKDEQAERLKARLEKPHKRWKFNPGDLEDRALWPDFMKAYEKAVERCSTTHAPWYIVPSDSKSRRNAIIARLVRGALEDMNPQHPDPGYLPEDFEIS</sequence>
<protein>
    <submittedName>
        <fullName evidence="5">Polyphosphate kinase 2 family protein</fullName>
    </submittedName>
</protein>
<dbReference type="GO" id="GO:0008976">
    <property type="term" value="F:polyphosphate kinase activity"/>
    <property type="evidence" value="ECO:0007669"/>
    <property type="project" value="InterPro"/>
</dbReference>
<dbReference type="AlphaFoldDB" id="A0A7Y3RLZ7"/>
<evidence type="ECO:0000256" key="1">
    <source>
        <dbReference type="ARBA" id="ARBA00009924"/>
    </source>
</evidence>
<evidence type="ECO:0000256" key="3">
    <source>
        <dbReference type="ARBA" id="ARBA00022777"/>
    </source>
</evidence>
<name>A0A7Y3RLZ7_9PROT</name>
<dbReference type="Pfam" id="PF03976">
    <property type="entry name" value="PPK2"/>
    <property type="match status" value="1"/>
</dbReference>
<dbReference type="Proteomes" id="UP000536835">
    <property type="component" value="Unassembled WGS sequence"/>
</dbReference>
<comment type="caution">
    <text evidence="5">The sequence shown here is derived from an EMBL/GenBank/DDBJ whole genome shotgun (WGS) entry which is preliminary data.</text>
</comment>
<dbReference type="PIRSF" id="PIRSF028756">
    <property type="entry name" value="PPK2_prd"/>
    <property type="match status" value="1"/>
</dbReference>
<dbReference type="PANTHER" id="PTHR34383:SF3">
    <property type="entry name" value="POLYPHOSPHATE:AMP PHOSPHOTRANSFERASE"/>
    <property type="match status" value="1"/>
</dbReference>
<feature type="domain" description="Polyphosphate kinase-2-related" evidence="4">
    <location>
        <begin position="43"/>
        <end position="264"/>
    </location>
</feature>
<dbReference type="RefSeq" id="WP_173198928.1">
    <property type="nucleotide sequence ID" value="NZ_JABFCX010000003.1"/>
</dbReference>
<dbReference type="InterPro" id="IPR022300">
    <property type="entry name" value="PPK2-rel_1"/>
</dbReference>
<keyword evidence="2" id="KW-0808">Transferase</keyword>
<dbReference type="InterPro" id="IPR022488">
    <property type="entry name" value="PPK2-related"/>
</dbReference>
<dbReference type="InterPro" id="IPR027417">
    <property type="entry name" value="P-loop_NTPase"/>
</dbReference>
<dbReference type="Gene3D" id="3.40.50.300">
    <property type="entry name" value="P-loop containing nucleotide triphosphate hydrolases"/>
    <property type="match status" value="1"/>
</dbReference>
<dbReference type="EMBL" id="JABFCX010000003">
    <property type="protein sequence ID" value="NNU16459.1"/>
    <property type="molecule type" value="Genomic_DNA"/>
</dbReference>
<dbReference type="NCBIfam" id="TIGR03709">
    <property type="entry name" value="PPK2_rel_1"/>
    <property type="match status" value="1"/>
</dbReference>